<organism evidence="2 3">
    <name type="scientific">Steinernema carpocapsae</name>
    <name type="common">Entomopathogenic nematode</name>
    <dbReference type="NCBI Taxonomy" id="34508"/>
    <lineage>
        <taxon>Eukaryota</taxon>
        <taxon>Metazoa</taxon>
        <taxon>Ecdysozoa</taxon>
        <taxon>Nematoda</taxon>
        <taxon>Chromadorea</taxon>
        <taxon>Rhabditida</taxon>
        <taxon>Tylenchina</taxon>
        <taxon>Panagrolaimomorpha</taxon>
        <taxon>Strongyloidoidea</taxon>
        <taxon>Steinernematidae</taxon>
        <taxon>Steinernema</taxon>
    </lineage>
</organism>
<sequence length="75" mass="8746">MDALPYEFTSDVKFLILDEPNLAGSWAFSEKHENDSNSVYRKMFKSQGKSIVQALSSWWLLLIFDSVVVKVFWVR</sequence>
<reference evidence="2 3" key="1">
    <citation type="journal article" date="2015" name="Genome Biol.">
        <title>Comparative genomics of Steinernema reveals deeply conserved gene regulatory networks.</title>
        <authorList>
            <person name="Dillman A.R."/>
            <person name="Macchietto M."/>
            <person name="Porter C.F."/>
            <person name="Rogers A."/>
            <person name="Williams B."/>
            <person name="Antoshechkin I."/>
            <person name="Lee M.M."/>
            <person name="Goodwin Z."/>
            <person name="Lu X."/>
            <person name="Lewis E.E."/>
            <person name="Goodrich-Blair H."/>
            <person name="Stock S.P."/>
            <person name="Adams B.J."/>
            <person name="Sternberg P.W."/>
            <person name="Mortazavi A."/>
        </authorList>
    </citation>
    <scope>NUCLEOTIDE SEQUENCE [LARGE SCALE GENOMIC DNA]</scope>
    <source>
        <strain evidence="2 3">ALL</strain>
    </source>
</reference>
<feature type="transmembrane region" description="Helical" evidence="1">
    <location>
        <begin position="51"/>
        <end position="73"/>
    </location>
</feature>
<proteinExistence type="predicted"/>
<comment type="caution">
    <text evidence="2">The sequence shown here is derived from an EMBL/GenBank/DDBJ whole genome shotgun (WGS) entry which is preliminary data.</text>
</comment>
<gene>
    <name evidence="2" type="ORF">L596_023120</name>
</gene>
<protein>
    <submittedName>
        <fullName evidence="2">Uncharacterized protein</fullName>
    </submittedName>
</protein>
<evidence type="ECO:0000256" key="1">
    <source>
        <dbReference type="SAM" id="Phobius"/>
    </source>
</evidence>
<reference evidence="2 3" key="2">
    <citation type="journal article" date="2019" name="G3 (Bethesda)">
        <title>Hybrid Assembly of the Genome of the Entomopathogenic Nematode Steinernema carpocapsae Identifies the X-Chromosome.</title>
        <authorList>
            <person name="Serra L."/>
            <person name="Macchietto M."/>
            <person name="Macias-Munoz A."/>
            <person name="McGill C.J."/>
            <person name="Rodriguez I.M."/>
            <person name="Rodriguez B."/>
            <person name="Murad R."/>
            <person name="Mortazavi A."/>
        </authorList>
    </citation>
    <scope>NUCLEOTIDE SEQUENCE [LARGE SCALE GENOMIC DNA]</scope>
    <source>
        <strain evidence="2 3">ALL</strain>
    </source>
</reference>
<dbReference type="EMBL" id="AZBU02000008">
    <property type="protein sequence ID" value="TKR66892.1"/>
    <property type="molecule type" value="Genomic_DNA"/>
</dbReference>
<evidence type="ECO:0000313" key="2">
    <source>
        <dbReference type="EMBL" id="TKR66892.1"/>
    </source>
</evidence>
<keyword evidence="1" id="KW-0472">Membrane</keyword>
<name>A0A4U5MCX5_STECR</name>
<dbReference type="AlphaFoldDB" id="A0A4U5MCX5"/>
<evidence type="ECO:0000313" key="3">
    <source>
        <dbReference type="Proteomes" id="UP000298663"/>
    </source>
</evidence>
<keyword evidence="1" id="KW-0812">Transmembrane</keyword>
<accession>A0A4U5MCX5</accession>
<dbReference type="Proteomes" id="UP000298663">
    <property type="component" value="Unassembled WGS sequence"/>
</dbReference>
<keyword evidence="1" id="KW-1133">Transmembrane helix</keyword>
<keyword evidence="3" id="KW-1185">Reference proteome</keyword>